<feature type="region of interest" description="Disordered" evidence="1">
    <location>
        <begin position="58"/>
        <end position="81"/>
    </location>
</feature>
<feature type="compositionally biased region" description="Basic and acidic residues" evidence="1">
    <location>
        <begin position="70"/>
        <end position="81"/>
    </location>
</feature>
<evidence type="ECO:0000313" key="3">
    <source>
        <dbReference type="Proteomes" id="UP000215367"/>
    </source>
</evidence>
<dbReference type="AlphaFoldDB" id="A0A235HBP2"/>
<organism evidence="2 3">
    <name type="scientific">Azospirillum brasilense</name>
    <dbReference type="NCBI Taxonomy" id="192"/>
    <lineage>
        <taxon>Bacteria</taxon>
        <taxon>Pseudomonadati</taxon>
        <taxon>Pseudomonadota</taxon>
        <taxon>Alphaproteobacteria</taxon>
        <taxon>Rhodospirillales</taxon>
        <taxon>Azospirillaceae</taxon>
        <taxon>Azospirillum</taxon>
    </lineage>
</organism>
<dbReference type="Proteomes" id="UP000215367">
    <property type="component" value="Unassembled WGS sequence"/>
</dbReference>
<sequence length="107" mass="12010">MQGRGGSAFYSVPIPAPMKPCFPGHVRLCEDGSSVGYLFHLTPLPDRGRPSSATFFFATERTGPNGTDQRTVRSDQRKDHKDKTLRFRMVNTEAPPEDTASQRKHFK</sequence>
<geneLocation type="plasmid" evidence="2">
    <name>unnamed</name>
</geneLocation>
<protein>
    <submittedName>
        <fullName evidence="2">Uncharacterized protein</fullName>
    </submittedName>
</protein>
<accession>A0A235HBP2</accession>
<keyword evidence="2" id="KW-0614">Plasmid</keyword>
<dbReference type="EMBL" id="NOWT01000016">
    <property type="protein sequence ID" value="OYD83146.1"/>
    <property type="molecule type" value="Genomic_DNA"/>
</dbReference>
<comment type="caution">
    <text evidence="2">The sequence shown here is derived from an EMBL/GenBank/DDBJ whole genome shotgun (WGS) entry which is preliminary data.</text>
</comment>
<evidence type="ECO:0000313" key="2">
    <source>
        <dbReference type="EMBL" id="OYD83146.1"/>
    </source>
</evidence>
<proteinExistence type="predicted"/>
<gene>
    <name evidence="2" type="ORF">CHT98_17260</name>
</gene>
<reference evidence="2 3" key="1">
    <citation type="submission" date="2017-07" db="EMBL/GenBank/DDBJ databases">
        <title>Whole genome sequence of Azospirillum brasilense 2A1, a potential biofertilizer strain.</title>
        <authorList>
            <person name="Fontana C.A."/>
            <person name="Toffoli L.M."/>
            <person name="Salazar S.M."/>
            <person name="Puglisi E."/>
            <person name="Pedraza R."/>
            <person name="Bassi D."/>
            <person name="Cocconcelli P.S."/>
        </authorList>
    </citation>
    <scope>NUCLEOTIDE SEQUENCE [LARGE SCALE GENOMIC DNA]</scope>
    <source>
        <strain evidence="2 3">2A1</strain>
        <plasmid evidence="2">unnamed</plasmid>
    </source>
</reference>
<name>A0A235HBP2_AZOBR</name>
<evidence type="ECO:0000256" key="1">
    <source>
        <dbReference type="SAM" id="MobiDB-lite"/>
    </source>
</evidence>